<accession>A0ABY4C7J1</accession>
<proteinExistence type="predicted"/>
<dbReference type="RefSeq" id="WP_243537153.1">
    <property type="nucleotide sequence ID" value="NZ_CP093442.1"/>
</dbReference>
<evidence type="ECO:0000313" key="1">
    <source>
        <dbReference type="EMBL" id="UOF00951.1"/>
    </source>
</evidence>
<gene>
    <name evidence="1" type="ORF">MNR06_14715</name>
</gene>
<evidence type="ECO:0008006" key="3">
    <source>
        <dbReference type="Google" id="ProtNLM"/>
    </source>
</evidence>
<keyword evidence="2" id="KW-1185">Reference proteome</keyword>
<name>A0ABY4C7J1_9BACT</name>
<reference evidence="1" key="1">
    <citation type="submission" date="2022-03" db="EMBL/GenBank/DDBJ databases">
        <title>Genome Identification and Characterization of new species Bdellovibrio reynosense LBG001 sp. nov. from a Mexico soil sample.</title>
        <authorList>
            <person name="Camilli A."/>
            <person name="Ajao Y."/>
            <person name="Guo X."/>
        </authorList>
    </citation>
    <scope>NUCLEOTIDE SEQUENCE</scope>
    <source>
        <strain evidence="1">LBG001</strain>
    </source>
</reference>
<dbReference type="EMBL" id="CP093442">
    <property type="protein sequence ID" value="UOF00951.1"/>
    <property type="molecule type" value="Genomic_DNA"/>
</dbReference>
<dbReference type="Proteomes" id="UP000830116">
    <property type="component" value="Chromosome"/>
</dbReference>
<organism evidence="1 2">
    <name type="scientific">Bdellovibrio reynosensis</name>
    <dbReference type="NCBI Taxonomy" id="2835041"/>
    <lineage>
        <taxon>Bacteria</taxon>
        <taxon>Pseudomonadati</taxon>
        <taxon>Bdellovibrionota</taxon>
        <taxon>Bdellovibrionia</taxon>
        <taxon>Bdellovibrionales</taxon>
        <taxon>Pseudobdellovibrionaceae</taxon>
        <taxon>Bdellovibrio</taxon>
    </lineage>
</organism>
<sequence>MLKKLLLALAALFLVLAGSLILIMGYVFNNPDSVFNAFNTVTQKFLQGQAYEENGEFFLQGMDEIIISSRSTDVQIKTYAGSTLKLSLKGKVPRFENGPFILQTPEKNLLHVELREPLASQWIQITVNGEEHTQESDAQLVAEVFIPESFKKKITVESRNGHLHLQLPEEVLYELDLQSISGKITNNLKQKPTSDLVPQEVGQIKLQTAEGSILVEPQD</sequence>
<evidence type="ECO:0000313" key="2">
    <source>
        <dbReference type="Proteomes" id="UP000830116"/>
    </source>
</evidence>
<protein>
    <recommendedName>
        <fullName evidence="3">Adhesin domain-containing protein</fullName>
    </recommendedName>
</protein>